<proteinExistence type="inferred from homology"/>
<name>A0ABN3J231_9ACTN</name>
<dbReference type="Proteomes" id="UP001501231">
    <property type="component" value="Unassembled WGS sequence"/>
</dbReference>
<keyword evidence="2" id="KW-0560">Oxidoreductase</keyword>
<evidence type="ECO:0000256" key="2">
    <source>
        <dbReference type="RuleBase" id="RU000461"/>
    </source>
</evidence>
<dbReference type="PROSITE" id="PS00086">
    <property type="entry name" value="CYTOCHROME_P450"/>
    <property type="match status" value="1"/>
</dbReference>
<accession>A0ABN3J231</accession>
<evidence type="ECO:0000313" key="3">
    <source>
        <dbReference type="EMBL" id="GAA2419104.1"/>
    </source>
</evidence>
<dbReference type="InterPro" id="IPR002397">
    <property type="entry name" value="Cyt_P450_B"/>
</dbReference>
<dbReference type="InterPro" id="IPR036396">
    <property type="entry name" value="Cyt_P450_sf"/>
</dbReference>
<organism evidence="3 4">
    <name type="scientific">Actinomadura vinacea</name>
    <dbReference type="NCBI Taxonomy" id="115336"/>
    <lineage>
        <taxon>Bacteria</taxon>
        <taxon>Bacillati</taxon>
        <taxon>Actinomycetota</taxon>
        <taxon>Actinomycetes</taxon>
        <taxon>Streptosporangiales</taxon>
        <taxon>Thermomonosporaceae</taxon>
        <taxon>Actinomadura</taxon>
    </lineage>
</organism>
<evidence type="ECO:0000256" key="1">
    <source>
        <dbReference type="ARBA" id="ARBA00010617"/>
    </source>
</evidence>
<keyword evidence="2" id="KW-0349">Heme</keyword>
<dbReference type="Gene3D" id="1.10.630.10">
    <property type="entry name" value="Cytochrome P450"/>
    <property type="match status" value="1"/>
</dbReference>
<dbReference type="SUPFAM" id="SSF48264">
    <property type="entry name" value="Cytochrome P450"/>
    <property type="match status" value="1"/>
</dbReference>
<keyword evidence="2" id="KW-0503">Monooxygenase</keyword>
<dbReference type="InterPro" id="IPR001128">
    <property type="entry name" value="Cyt_P450"/>
</dbReference>
<dbReference type="RefSeq" id="WP_344589803.1">
    <property type="nucleotide sequence ID" value="NZ_BAAARW010000012.1"/>
</dbReference>
<protein>
    <submittedName>
        <fullName evidence="3">Cytochrome P450</fullName>
    </submittedName>
</protein>
<dbReference type="Pfam" id="PF00067">
    <property type="entry name" value="p450"/>
    <property type="match status" value="1"/>
</dbReference>
<dbReference type="PRINTS" id="PR00359">
    <property type="entry name" value="BP450"/>
</dbReference>
<dbReference type="PANTHER" id="PTHR46696">
    <property type="entry name" value="P450, PUTATIVE (EUROFUNG)-RELATED"/>
    <property type="match status" value="1"/>
</dbReference>
<evidence type="ECO:0000313" key="4">
    <source>
        <dbReference type="Proteomes" id="UP001501231"/>
    </source>
</evidence>
<keyword evidence="2" id="KW-0479">Metal-binding</keyword>
<reference evidence="3 4" key="1">
    <citation type="journal article" date="2019" name="Int. J. Syst. Evol. Microbiol.">
        <title>The Global Catalogue of Microorganisms (GCM) 10K type strain sequencing project: providing services to taxonomists for standard genome sequencing and annotation.</title>
        <authorList>
            <consortium name="The Broad Institute Genomics Platform"/>
            <consortium name="The Broad Institute Genome Sequencing Center for Infectious Disease"/>
            <person name="Wu L."/>
            <person name="Ma J."/>
        </authorList>
    </citation>
    <scope>NUCLEOTIDE SEQUENCE [LARGE SCALE GENOMIC DNA]</scope>
    <source>
        <strain evidence="3 4">JCM 3325</strain>
    </source>
</reference>
<keyword evidence="2" id="KW-0408">Iron</keyword>
<dbReference type="InterPro" id="IPR017972">
    <property type="entry name" value="Cyt_P450_CS"/>
</dbReference>
<comment type="similarity">
    <text evidence="1 2">Belongs to the cytochrome P450 family.</text>
</comment>
<dbReference type="PANTHER" id="PTHR46696:SF1">
    <property type="entry name" value="CYTOCHROME P450 YJIB-RELATED"/>
    <property type="match status" value="1"/>
</dbReference>
<gene>
    <name evidence="3" type="ORF">GCM10010191_32530</name>
</gene>
<keyword evidence="4" id="KW-1185">Reference proteome</keyword>
<dbReference type="EMBL" id="BAAARW010000012">
    <property type="protein sequence ID" value="GAA2419104.1"/>
    <property type="molecule type" value="Genomic_DNA"/>
</dbReference>
<sequence>MIRIRYSAAARHEARLLWNGHKGLFALLEAARHTGPIARVPRLGWVVTDPLLARRVLNDHARFGMVGEGGVGHMWAQLFGDEMARFFGGARHTEVRTEARDLFTEESARHLVERSQGGHHAALAERLAAGETVDVADTTRVLAGRLVSDLLGLPADRPDGVYRKVFAAGERLAGLAMGTAASTELAPGVLARARAVVDEITIGVDEAYRTAGPETILGRCREMDLGLPLARGLATLLAIAGTETGASGTSRTVALLHDTGQQEALLADPGLLDNAVREGLRVSTPAAVIGRHVARDATIGGRRLRAGERVLLVTYLATNNVGPFDIRRDYVPETRQLWFGGGRHLCLGAAVARVQIARMLQNLLSQGRPYRIVARRAAARVLVPTYASLQVTVQP</sequence>
<comment type="caution">
    <text evidence="3">The sequence shown here is derived from an EMBL/GenBank/DDBJ whole genome shotgun (WGS) entry which is preliminary data.</text>
</comment>